<accession>F0WJ74</accession>
<organism evidence="1">
    <name type="scientific">Albugo laibachii Nc14</name>
    <dbReference type="NCBI Taxonomy" id="890382"/>
    <lineage>
        <taxon>Eukaryota</taxon>
        <taxon>Sar</taxon>
        <taxon>Stramenopiles</taxon>
        <taxon>Oomycota</taxon>
        <taxon>Peronosporomycetes</taxon>
        <taxon>Albuginales</taxon>
        <taxon>Albuginaceae</taxon>
        <taxon>Albugo</taxon>
    </lineage>
</organism>
<reference evidence="1" key="1">
    <citation type="journal article" date="2011" name="PLoS Biol.">
        <title>Gene gain and loss during evolution of obligate parasitism in the white rust pathogen of Arabidopsis thaliana.</title>
        <authorList>
            <person name="Kemen E."/>
            <person name="Gardiner A."/>
            <person name="Schultz-Larsen T."/>
            <person name="Kemen A.C."/>
            <person name="Balmuth A.L."/>
            <person name="Robert-Seilaniantz A."/>
            <person name="Bailey K."/>
            <person name="Holub E."/>
            <person name="Studholme D.J."/>
            <person name="Maclean D."/>
            <person name="Jones J.D."/>
        </authorList>
    </citation>
    <scope>NUCLEOTIDE SEQUENCE</scope>
</reference>
<dbReference type="AlphaFoldDB" id="F0WJ74"/>
<gene>
    <name evidence="1" type="primary">AlNc14C119G6606</name>
    <name evidence="1" type="ORF">ALNC14_074640</name>
</gene>
<evidence type="ECO:0000313" key="1">
    <source>
        <dbReference type="EMBL" id="CCA21321.1"/>
    </source>
</evidence>
<name>F0WJ74_9STRA</name>
<dbReference type="EMBL" id="FR824164">
    <property type="protein sequence ID" value="CCA21321.1"/>
    <property type="molecule type" value="Genomic_DNA"/>
</dbReference>
<proteinExistence type="predicted"/>
<sequence>MLISKQEIRIQQFDNFATRFFPVLNHVAVSDVLSRIVSHEGIADDSTSRNEPHLNQHWICSHNIPYA</sequence>
<reference evidence="1" key="2">
    <citation type="submission" date="2011-02" db="EMBL/GenBank/DDBJ databases">
        <authorList>
            <person name="MacLean D."/>
        </authorList>
    </citation>
    <scope>NUCLEOTIDE SEQUENCE</scope>
</reference>
<dbReference type="HOGENOM" id="CLU_2817771_0_0_1"/>
<protein>
    <submittedName>
        <fullName evidence="1">AlNc14C119G6606 protein</fullName>
    </submittedName>
</protein>